<gene>
    <name evidence="4" type="ORF">PHACADRAFT_210751</name>
</gene>
<protein>
    <recommendedName>
        <fullName evidence="3">C2H2-type domain-containing protein</fullName>
    </recommendedName>
</protein>
<dbReference type="RefSeq" id="XP_007397707.1">
    <property type="nucleotide sequence ID" value="XM_007397645.1"/>
</dbReference>
<sequence length="357" mass="39050">MGYRRSVQPKLETESAPIWCMVQQCSYMALNGYALKDHINSCHKYVLRVGSEYHCPFAECDCTMEQYTNLETHLNRHLGIRPHACPHVSWAPHPAHPGASVPTHCTFRSCDPAELSAHRKLHDDYVPQKRKPRLNTRRSVATRIRFVDAPRAGPPQPTVVLADGASSSSRKRRRREAASVEERPAKSARRTPEDTPAADVSADWSILDPYVCSAAATPVLAPSALWLSAATEFEVPSPSESGSSSVTDDGLTASEFGLYEGGHSVYSTYQCCPSDASSPSEGSSPGWDSTGPTTPPAYEMSSQDPSSPLWSSTLDKADICSSSHILTPHDVAFIFELVGAFEEVVDVHARAECWCHH</sequence>
<dbReference type="GO" id="GO:0008270">
    <property type="term" value="F:zinc ion binding"/>
    <property type="evidence" value="ECO:0007669"/>
    <property type="project" value="UniProtKB-KW"/>
</dbReference>
<evidence type="ECO:0000313" key="4">
    <source>
        <dbReference type="EMBL" id="EKM52999.1"/>
    </source>
</evidence>
<accession>K5W279</accession>
<feature type="compositionally biased region" description="Basic and acidic residues" evidence="2">
    <location>
        <begin position="176"/>
        <end position="193"/>
    </location>
</feature>
<dbReference type="Proteomes" id="UP000008370">
    <property type="component" value="Unassembled WGS sequence"/>
</dbReference>
<keyword evidence="1" id="KW-0479">Metal-binding</keyword>
<dbReference type="OrthoDB" id="654211at2759"/>
<feature type="compositionally biased region" description="Low complexity" evidence="2">
    <location>
        <begin position="276"/>
        <end position="289"/>
    </location>
</feature>
<keyword evidence="5" id="KW-1185">Reference proteome</keyword>
<proteinExistence type="predicted"/>
<dbReference type="InParanoid" id="K5W279"/>
<organism evidence="4 5">
    <name type="scientific">Phanerochaete carnosa (strain HHB-10118-sp)</name>
    <name type="common">White-rot fungus</name>
    <name type="synonym">Peniophora carnosa</name>
    <dbReference type="NCBI Taxonomy" id="650164"/>
    <lineage>
        <taxon>Eukaryota</taxon>
        <taxon>Fungi</taxon>
        <taxon>Dikarya</taxon>
        <taxon>Basidiomycota</taxon>
        <taxon>Agaricomycotina</taxon>
        <taxon>Agaricomycetes</taxon>
        <taxon>Polyporales</taxon>
        <taxon>Phanerochaetaceae</taxon>
        <taxon>Phanerochaete</taxon>
    </lineage>
</organism>
<evidence type="ECO:0000256" key="1">
    <source>
        <dbReference type="PROSITE-ProRule" id="PRU00042"/>
    </source>
</evidence>
<feature type="region of interest" description="Disordered" evidence="2">
    <location>
        <begin position="276"/>
        <end position="309"/>
    </location>
</feature>
<evidence type="ECO:0000259" key="3">
    <source>
        <dbReference type="PROSITE" id="PS50157"/>
    </source>
</evidence>
<evidence type="ECO:0000313" key="5">
    <source>
        <dbReference type="Proteomes" id="UP000008370"/>
    </source>
</evidence>
<feature type="domain" description="C2H2-type" evidence="3">
    <location>
        <begin position="53"/>
        <end position="82"/>
    </location>
</feature>
<dbReference type="KEGG" id="pco:PHACADRAFT_210751"/>
<dbReference type="PROSITE" id="PS00028">
    <property type="entry name" value="ZINC_FINGER_C2H2_1"/>
    <property type="match status" value="1"/>
</dbReference>
<evidence type="ECO:0000256" key="2">
    <source>
        <dbReference type="SAM" id="MobiDB-lite"/>
    </source>
</evidence>
<feature type="region of interest" description="Disordered" evidence="2">
    <location>
        <begin position="125"/>
        <end position="199"/>
    </location>
</feature>
<dbReference type="AlphaFoldDB" id="K5W279"/>
<keyword evidence="1" id="KW-0863">Zinc-finger</keyword>
<dbReference type="GeneID" id="18913008"/>
<dbReference type="HOGENOM" id="CLU_776367_0_0_1"/>
<keyword evidence="1" id="KW-0862">Zinc</keyword>
<dbReference type="InterPro" id="IPR013087">
    <property type="entry name" value="Znf_C2H2_type"/>
</dbReference>
<dbReference type="EMBL" id="JH930474">
    <property type="protein sequence ID" value="EKM52999.1"/>
    <property type="molecule type" value="Genomic_DNA"/>
</dbReference>
<reference evidence="4 5" key="1">
    <citation type="journal article" date="2012" name="BMC Genomics">
        <title>Comparative genomics of the white-rot fungi, Phanerochaete carnosa and P. chrysosporium, to elucidate the genetic basis of the distinct wood types they colonize.</title>
        <authorList>
            <person name="Suzuki H."/>
            <person name="MacDonald J."/>
            <person name="Syed K."/>
            <person name="Salamov A."/>
            <person name="Hori C."/>
            <person name="Aerts A."/>
            <person name="Henrissat B."/>
            <person name="Wiebenga A."/>
            <person name="vanKuyk P.A."/>
            <person name="Barry K."/>
            <person name="Lindquist E."/>
            <person name="LaButti K."/>
            <person name="Lapidus A."/>
            <person name="Lucas S."/>
            <person name="Coutinho P."/>
            <person name="Gong Y."/>
            <person name="Samejima M."/>
            <person name="Mahadevan R."/>
            <person name="Abou-Zaid M."/>
            <person name="de Vries R.P."/>
            <person name="Igarashi K."/>
            <person name="Yadav J.S."/>
            <person name="Grigoriev I.V."/>
            <person name="Master E.R."/>
        </authorList>
    </citation>
    <scope>NUCLEOTIDE SEQUENCE [LARGE SCALE GENOMIC DNA]</scope>
    <source>
        <strain evidence="4 5">HHB-10118-sp</strain>
    </source>
</reference>
<dbReference type="PROSITE" id="PS50157">
    <property type="entry name" value="ZINC_FINGER_C2H2_2"/>
    <property type="match status" value="1"/>
</dbReference>
<name>K5W279_PHACS</name>